<comment type="caution">
    <text evidence="1">The sequence shown here is derived from an EMBL/GenBank/DDBJ whole genome shotgun (WGS) entry which is preliminary data.</text>
</comment>
<gene>
    <name evidence="1" type="ORF">GCM10023116_08580</name>
</gene>
<dbReference type="Gene3D" id="1.10.1660.60">
    <property type="entry name" value="Putative excisionased domain DUF1233"/>
    <property type="match status" value="1"/>
</dbReference>
<name>A0ABP8UZ26_9GAMM</name>
<dbReference type="InterPro" id="IPR038146">
    <property type="entry name" value="933W_put_Xis_sf"/>
</dbReference>
<keyword evidence="2" id="KW-1185">Reference proteome</keyword>
<dbReference type="EMBL" id="BAABFL010000081">
    <property type="protein sequence ID" value="GAA4648589.1"/>
    <property type="molecule type" value="Genomic_DNA"/>
</dbReference>
<evidence type="ECO:0008006" key="3">
    <source>
        <dbReference type="Google" id="ProtNLM"/>
    </source>
</evidence>
<proteinExistence type="predicted"/>
<organism evidence="1 2">
    <name type="scientific">Kistimonas scapharcae</name>
    <dbReference type="NCBI Taxonomy" id="1036133"/>
    <lineage>
        <taxon>Bacteria</taxon>
        <taxon>Pseudomonadati</taxon>
        <taxon>Pseudomonadota</taxon>
        <taxon>Gammaproteobacteria</taxon>
        <taxon>Oceanospirillales</taxon>
        <taxon>Endozoicomonadaceae</taxon>
        <taxon>Kistimonas</taxon>
    </lineage>
</organism>
<dbReference type="Proteomes" id="UP001500604">
    <property type="component" value="Unassembled WGS sequence"/>
</dbReference>
<evidence type="ECO:0000313" key="1">
    <source>
        <dbReference type="EMBL" id="GAA4648589.1"/>
    </source>
</evidence>
<protein>
    <recommendedName>
        <fullName evidence="3">Excisionase</fullName>
    </recommendedName>
</protein>
<evidence type="ECO:0000313" key="2">
    <source>
        <dbReference type="Proteomes" id="UP001500604"/>
    </source>
</evidence>
<reference evidence="2" key="1">
    <citation type="journal article" date="2019" name="Int. J. Syst. Evol. Microbiol.">
        <title>The Global Catalogue of Microorganisms (GCM) 10K type strain sequencing project: providing services to taxonomists for standard genome sequencing and annotation.</title>
        <authorList>
            <consortium name="The Broad Institute Genomics Platform"/>
            <consortium name="The Broad Institute Genome Sequencing Center for Infectious Disease"/>
            <person name="Wu L."/>
            <person name="Ma J."/>
        </authorList>
    </citation>
    <scope>NUCLEOTIDE SEQUENCE [LARGE SCALE GENOMIC DNA]</scope>
    <source>
        <strain evidence="2">JCM 17805</strain>
    </source>
</reference>
<sequence>MGAMEALTAKRSKAMNEENDFKLWVLLKKASAMTGYTTRALHGKIRRGKLQEGVHWIKAPDHHLMINMEALNQWIES</sequence>
<accession>A0ABP8UZ26</accession>